<accession>A0AAN8KLX1</accession>
<organism evidence="3 4">
    <name type="scientific">Patella caerulea</name>
    <name type="common">Rayed Mediterranean limpet</name>
    <dbReference type="NCBI Taxonomy" id="87958"/>
    <lineage>
        <taxon>Eukaryota</taxon>
        <taxon>Metazoa</taxon>
        <taxon>Spiralia</taxon>
        <taxon>Lophotrochozoa</taxon>
        <taxon>Mollusca</taxon>
        <taxon>Gastropoda</taxon>
        <taxon>Patellogastropoda</taxon>
        <taxon>Patelloidea</taxon>
        <taxon>Patellidae</taxon>
        <taxon>Patella</taxon>
    </lineage>
</organism>
<evidence type="ECO:0000256" key="1">
    <source>
        <dbReference type="SAM" id="SignalP"/>
    </source>
</evidence>
<dbReference type="PANTHER" id="PTHR46252">
    <property type="entry name" value="BRORIN FAMILY MEMBER"/>
    <property type="match status" value="1"/>
</dbReference>
<evidence type="ECO:0000313" key="3">
    <source>
        <dbReference type="EMBL" id="KAK6195228.1"/>
    </source>
</evidence>
<dbReference type="Gene3D" id="6.20.200.20">
    <property type="match status" value="1"/>
</dbReference>
<proteinExistence type="predicted"/>
<dbReference type="Pfam" id="PF23334">
    <property type="entry name" value="VWC2L_2nd"/>
    <property type="match status" value="1"/>
</dbReference>
<evidence type="ECO:0000313" key="4">
    <source>
        <dbReference type="Proteomes" id="UP001347796"/>
    </source>
</evidence>
<dbReference type="Pfam" id="PF23331">
    <property type="entry name" value="VWC2L_C"/>
    <property type="match status" value="1"/>
</dbReference>
<dbReference type="PANTHER" id="PTHR46252:SF3">
    <property type="entry name" value="KIELIN_CHORDIN-LIKE PROTEIN"/>
    <property type="match status" value="1"/>
</dbReference>
<dbReference type="InterPro" id="IPR001007">
    <property type="entry name" value="VWF_dom"/>
</dbReference>
<dbReference type="InterPro" id="IPR042979">
    <property type="entry name" value="VWC2/VWC2L"/>
</dbReference>
<dbReference type="InterPro" id="IPR057856">
    <property type="entry name" value="VWC2L_C"/>
</dbReference>
<sequence length="138" mass="14883">MLAAVITLVLLPSVMSASISTPMAISMCEWNGHHFPPGAQYKPNDCTFCQCDNGRAACAIADCFFTPCVDSVHKPGQCCNACPNGNNCYAKGKIIPAGKEVPIDDFTFCTCPSPWARPQEAKCISRPQTVPVRFSTIH</sequence>
<reference evidence="3 4" key="1">
    <citation type="submission" date="2024-01" db="EMBL/GenBank/DDBJ databases">
        <title>The genome of the rayed Mediterranean limpet Patella caerulea (Linnaeus, 1758).</title>
        <authorList>
            <person name="Anh-Thu Weber A."/>
            <person name="Halstead-Nussloch G."/>
        </authorList>
    </citation>
    <scope>NUCLEOTIDE SEQUENCE [LARGE SCALE GENOMIC DNA]</scope>
    <source>
        <strain evidence="3">AATW-2023a</strain>
        <tissue evidence="3">Whole specimen</tissue>
    </source>
</reference>
<dbReference type="GO" id="GO:0032281">
    <property type="term" value="C:AMPA glutamate receptor complex"/>
    <property type="evidence" value="ECO:0007669"/>
    <property type="project" value="TreeGrafter"/>
</dbReference>
<dbReference type="PROSITE" id="PS50184">
    <property type="entry name" value="VWFC_2"/>
    <property type="match status" value="1"/>
</dbReference>
<name>A0AAN8KLX1_PATCE</name>
<comment type="caution">
    <text evidence="3">The sequence shown here is derived from an EMBL/GenBank/DDBJ whole genome shotgun (WGS) entry which is preliminary data.</text>
</comment>
<keyword evidence="1" id="KW-0732">Signal</keyword>
<evidence type="ECO:0000259" key="2">
    <source>
        <dbReference type="PROSITE" id="PS50184"/>
    </source>
</evidence>
<protein>
    <recommendedName>
        <fullName evidence="2">VWFC domain-containing protein</fullName>
    </recommendedName>
</protein>
<dbReference type="GO" id="GO:0045202">
    <property type="term" value="C:synapse"/>
    <property type="evidence" value="ECO:0007669"/>
    <property type="project" value="UniProtKB-SubCell"/>
</dbReference>
<dbReference type="EMBL" id="JAZGQO010000001">
    <property type="protein sequence ID" value="KAK6195228.1"/>
    <property type="molecule type" value="Genomic_DNA"/>
</dbReference>
<dbReference type="GO" id="GO:0005615">
    <property type="term" value="C:extracellular space"/>
    <property type="evidence" value="ECO:0007669"/>
    <property type="project" value="TreeGrafter"/>
</dbReference>
<feature type="domain" description="VWFC" evidence="2">
    <location>
        <begin position="26"/>
        <end position="83"/>
    </location>
</feature>
<feature type="chain" id="PRO_5043047408" description="VWFC domain-containing protein" evidence="1">
    <location>
        <begin position="17"/>
        <end position="138"/>
    </location>
</feature>
<dbReference type="SUPFAM" id="SSF57603">
    <property type="entry name" value="FnI-like domain"/>
    <property type="match status" value="1"/>
</dbReference>
<gene>
    <name evidence="3" type="ORF">SNE40_000699</name>
</gene>
<feature type="signal peptide" evidence="1">
    <location>
        <begin position="1"/>
        <end position="16"/>
    </location>
</feature>
<dbReference type="GO" id="GO:0030514">
    <property type="term" value="P:negative regulation of BMP signaling pathway"/>
    <property type="evidence" value="ECO:0007669"/>
    <property type="project" value="TreeGrafter"/>
</dbReference>
<keyword evidence="4" id="KW-1185">Reference proteome</keyword>
<dbReference type="Proteomes" id="UP001347796">
    <property type="component" value="Unassembled WGS sequence"/>
</dbReference>
<dbReference type="AlphaFoldDB" id="A0AAN8KLX1"/>